<evidence type="ECO:0000313" key="3">
    <source>
        <dbReference type="EMBL" id="TXG59907.1"/>
    </source>
</evidence>
<dbReference type="PROSITE" id="PS00028">
    <property type="entry name" value="ZINC_FINGER_C2H2_1"/>
    <property type="match status" value="1"/>
</dbReference>
<feature type="region of interest" description="Disordered" evidence="1">
    <location>
        <begin position="230"/>
        <end position="281"/>
    </location>
</feature>
<dbReference type="EMBL" id="VAHF01000006">
    <property type="protein sequence ID" value="TXG59907.1"/>
    <property type="molecule type" value="Genomic_DNA"/>
</dbReference>
<gene>
    <name evidence="3" type="ORF">EZV62_014480</name>
</gene>
<dbReference type="Proteomes" id="UP000323000">
    <property type="component" value="Chromosome 6"/>
</dbReference>
<sequence length="281" mass="30527">MVNPNDANKSKEAVKEEHLQDVSSEQENIQIVSPASSATSAPTQRRRQEDAPVANNQEEEDSPVAKRGKRPAAEGISSNSTTLQIKKPKEEKGQLTIQLRQEDASTIDHGGGGKEEGKVGKRPVAEGTSSSNSSPLKMARKKGELHEVPSGSPKCYLCKKMFKSWKGVFGHMRKHKVGEARKLRGAFPPPDFTPPGRASLERGTVIEEELAPVLLNLAQQVLSQSTRPDGLIIDLNQPGPSSHYQEEPTGPFDLNEPPPLKEEEKDNDDGRNMDGGSDAAN</sequence>
<name>A0A5C7HS57_9ROSI</name>
<dbReference type="PANTHER" id="PTHR47591:SF13">
    <property type="entry name" value="OS02G0293900 PROTEIN"/>
    <property type="match status" value="1"/>
</dbReference>
<evidence type="ECO:0000313" key="4">
    <source>
        <dbReference type="Proteomes" id="UP000323000"/>
    </source>
</evidence>
<feature type="compositionally biased region" description="Basic and acidic residues" evidence="1">
    <location>
        <begin position="259"/>
        <end position="272"/>
    </location>
</feature>
<feature type="region of interest" description="Disordered" evidence="1">
    <location>
        <begin position="1"/>
        <end position="150"/>
    </location>
</feature>
<accession>A0A5C7HS57</accession>
<feature type="compositionally biased region" description="Low complexity" evidence="1">
    <location>
        <begin position="33"/>
        <end position="43"/>
    </location>
</feature>
<feature type="compositionally biased region" description="Polar residues" evidence="1">
    <location>
        <begin position="21"/>
        <end position="31"/>
    </location>
</feature>
<dbReference type="PANTHER" id="PTHR47591">
    <property type="entry name" value="ZINC FINGER PROTEIN ZAT2-RELATED"/>
    <property type="match status" value="1"/>
</dbReference>
<dbReference type="InterPro" id="IPR013087">
    <property type="entry name" value="Znf_C2H2_type"/>
</dbReference>
<feature type="compositionally biased region" description="Basic and acidic residues" evidence="1">
    <location>
        <begin position="8"/>
        <end position="20"/>
    </location>
</feature>
<organism evidence="3 4">
    <name type="scientific">Acer yangbiense</name>
    <dbReference type="NCBI Taxonomy" id="1000413"/>
    <lineage>
        <taxon>Eukaryota</taxon>
        <taxon>Viridiplantae</taxon>
        <taxon>Streptophyta</taxon>
        <taxon>Embryophyta</taxon>
        <taxon>Tracheophyta</taxon>
        <taxon>Spermatophyta</taxon>
        <taxon>Magnoliopsida</taxon>
        <taxon>eudicotyledons</taxon>
        <taxon>Gunneridae</taxon>
        <taxon>Pentapetalae</taxon>
        <taxon>rosids</taxon>
        <taxon>malvids</taxon>
        <taxon>Sapindales</taxon>
        <taxon>Sapindaceae</taxon>
        <taxon>Hippocastanoideae</taxon>
        <taxon>Acereae</taxon>
        <taxon>Acer</taxon>
    </lineage>
</organism>
<protein>
    <recommendedName>
        <fullName evidence="2">C2H2-type domain-containing protein</fullName>
    </recommendedName>
</protein>
<dbReference type="OrthoDB" id="6077919at2759"/>
<dbReference type="AlphaFoldDB" id="A0A5C7HS57"/>
<proteinExistence type="predicted"/>
<evidence type="ECO:0000256" key="1">
    <source>
        <dbReference type="SAM" id="MobiDB-lite"/>
    </source>
</evidence>
<keyword evidence="4" id="KW-1185">Reference proteome</keyword>
<comment type="caution">
    <text evidence="3">The sequence shown here is derived from an EMBL/GenBank/DDBJ whole genome shotgun (WGS) entry which is preliminary data.</text>
</comment>
<feature type="domain" description="C2H2-type" evidence="2">
    <location>
        <begin position="155"/>
        <end position="175"/>
    </location>
</feature>
<evidence type="ECO:0000259" key="2">
    <source>
        <dbReference type="PROSITE" id="PS00028"/>
    </source>
</evidence>
<reference evidence="4" key="1">
    <citation type="journal article" date="2019" name="Gigascience">
        <title>De novo genome assembly of the endangered Acer yangbiense, a plant species with extremely small populations endemic to Yunnan Province, China.</title>
        <authorList>
            <person name="Yang J."/>
            <person name="Wariss H.M."/>
            <person name="Tao L."/>
            <person name="Zhang R."/>
            <person name="Yun Q."/>
            <person name="Hollingsworth P."/>
            <person name="Dao Z."/>
            <person name="Luo G."/>
            <person name="Guo H."/>
            <person name="Ma Y."/>
            <person name="Sun W."/>
        </authorList>
    </citation>
    <scope>NUCLEOTIDE SEQUENCE [LARGE SCALE GENOMIC DNA]</scope>
    <source>
        <strain evidence="4">cv. Malutang</strain>
    </source>
</reference>